<name>A0ABV9TBQ1_9GAMM</name>
<dbReference type="EMBL" id="JBHSJH010000002">
    <property type="protein sequence ID" value="MFC4892241.1"/>
    <property type="molecule type" value="Genomic_DNA"/>
</dbReference>
<dbReference type="Proteomes" id="UP001595926">
    <property type="component" value="Unassembled WGS sequence"/>
</dbReference>
<keyword evidence="2" id="KW-1185">Reference proteome</keyword>
<organism evidence="1 2">
    <name type="scientific">Pseudofrancisella aestuarii</name>
    <dbReference type="NCBI Taxonomy" id="2670347"/>
    <lineage>
        <taxon>Bacteria</taxon>
        <taxon>Pseudomonadati</taxon>
        <taxon>Pseudomonadota</taxon>
        <taxon>Gammaproteobacteria</taxon>
        <taxon>Thiotrichales</taxon>
        <taxon>Francisellaceae</taxon>
        <taxon>Pseudofrancisella</taxon>
    </lineage>
</organism>
<reference evidence="2" key="1">
    <citation type="journal article" date="2019" name="Int. J. Syst. Evol. Microbiol.">
        <title>The Global Catalogue of Microorganisms (GCM) 10K type strain sequencing project: providing services to taxonomists for standard genome sequencing and annotation.</title>
        <authorList>
            <consortium name="The Broad Institute Genomics Platform"/>
            <consortium name="The Broad Institute Genome Sequencing Center for Infectious Disease"/>
            <person name="Wu L."/>
            <person name="Ma J."/>
        </authorList>
    </citation>
    <scope>NUCLEOTIDE SEQUENCE [LARGE SCALE GENOMIC DNA]</scope>
    <source>
        <strain evidence="2">CGMCC 1.13718</strain>
    </source>
</reference>
<comment type="caution">
    <text evidence="1">The sequence shown here is derived from an EMBL/GenBank/DDBJ whole genome shotgun (WGS) entry which is preliminary data.</text>
</comment>
<sequence length="511" mass="59876">MANLTNKENISIKPLPEYKEYKSPKITKEMLPEVLYNYAEMISEKYQQPFNFVAISSITALAGLIGNRVEVSYNGRKNIPIVWSLLIAESGIGKTPSINYAIEPIRDIQKNNKYKSIEQSESLDRKNNLINIQIKARERELSRAKEKEDISKFSEEINSLKDGLLKQPYPRQIIENSTTWQALIKSMKDNNPNGLLYVNDEISGFFEKLDKKDNEEEKSFFNTIYNGYDYSYKTVGRGCDYVENPTLSIIGGIQPSKLNKIVRNYDNSGFLARFQLITFERPFKRYIKKVDTSNLFNGINEIVIEDNYKQVFIRLNNIPYSIDVLDGQHITNEPLVYEYSKEAQNRFEEWFISNEDLKHDKYTSQNIREYLCKAENTIHSLALIFHLSENSIEDKIINIKYINMAINLIEFSTEQAKYMYGELAYNTSELASALLLRMDKLKEMQQKNSYIDRRLIKQRGWTSLKDYSIIDEVLEHLYEYGYLKKLSETTRKTTRYILNLDMSEKYLQNLH</sequence>
<proteinExistence type="predicted"/>
<dbReference type="Pfam" id="PF13148">
    <property type="entry name" value="DUF3987"/>
    <property type="match status" value="1"/>
</dbReference>
<evidence type="ECO:0000313" key="2">
    <source>
        <dbReference type="Proteomes" id="UP001595926"/>
    </source>
</evidence>
<evidence type="ECO:0000313" key="1">
    <source>
        <dbReference type="EMBL" id="MFC4892241.1"/>
    </source>
</evidence>
<gene>
    <name evidence="1" type="ORF">ACFPDQ_04175</name>
</gene>
<dbReference type="InterPro" id="IPR025048">
    <property type="entry name" value="DUF3987"/>
</dbReference>
<protein>
    <submittedName>
        <fullName evidence="1">DUF3987 domain-containing protein</fullName>
    </submittedName>
</protein>
<accession>A0ABV9TBQ1</accession>
<dbReference type="RefSeq" id="WP_119329661.1">
    <property type="nucleotide sequence ID" value="NZ_JBHSJH010000002.1"/>
</dbReference>